<keyword evidence="4" id="KW-0964">Secreted</keyword>
<evidence type="ECO:0000256" key="6">
    <source>
        <dbReference type="ARBA" id="ARBA00023295"/>
    </source>
</evidence>
<name>A0AAW0JJZ1_QUESU</name>
<dbReference type="Gene3D" id="2.160.20.10">
    <property type="entry name" value="Single-stranded right-handed beta-helix, Pectin lyase-like"/>
    <property type="match status" value="1"/>
</dbReference>
<sequence>MGSIPVIHCVYLMFLLACISEVGLGNTVFNVMENLITVFENAFNKACQSEGKNIVLIPQGTHMLRPIVLKGPCKGQVEFQIIGTLQAPMDKASTINVDHWITFQYIDQLILGGGGKLDGQGPSAWDDNTCSKDLNCKSLPIVSSCFNSYLQHLA</sequence>
<accession>A0AAW0JJZ1</accession>
<gene>
    <name evidence="10" type="primary">PG1_0</name>
    <name evidence="10" type="ORF">CFP56_031642</name>
</gene>
<dbReference type="GO" id="GO:0004650">
    <property type="term" value="F:polygalacturonase activity"/>
    <property type="evidence" value="ECO:0007669"/>
    <property type="project" value="InterPro"/>
</dbReference>
<comment type="caution">
    <text evidence="10">The sequence shown here is derived from an EMBL/GenBank/DDBJ whole genome shotgun (WGS) entry which is preliminary data.</text>
</comment>
<keyword evidence="7" id="KW-0961">Cell wall biogenesis/degradation</keyword>
<evidence type="ECO:0000313" key="11">
    <source>
        <dbReference type="Proteomes" id="UP000237347"/>
    </source>
</evidence>
<protein>
    <submittedName>
        <fullName evidence="10">Polygalacturonase</fullName>
    </submittedName>
</protein>
<proteinExistence type="inferred from homology"/>
<dbReference type="Proteomes" id="UP000237347">
    <property type="component" value="Unassembled WGS sequence"/>
</dbReference>
<dbReference type="PANTHER" id="PTHR31375">
    <property type="match status" value="1"/>
</dbReference>
<evidence type="ECO:0000256" key="5">
    <source>
        <dbReference type="ARBA" id="ARBA00022801"/>
    </source>
</evidence>
<keyword evidence="9" id="KW-0732">Signal</keyword>
<evidence type="ECO:0000256" key="3">
    <source>
        <dbReference type="ARBA" id="ARBA00022512"/>
    </source>
</evidence>
<evidence type="ECO:0000313" key="10">
    <source>
        <dbReference type="EMBL" id="KAK7826823.1"/>
    </source>
</evidence>
<feature type="chain" id="PRO_5043855545" evidence="9">
    <location>
        <begin position="26"/>
        <end position="154"/>
    </location>
</feature>
<keyword evidence="11" id="KW-1185">Reference proteome</keyword>
<evidence type="ECO:0000256" key="1">
    <source>
        <dbReference type="ARBA" id="ARBA00004191"/>
    </source>
</evidence>
<dbReference type="InterPro" id="IPR000743">
    <property type="entry name" value="Glyco_hydro_28"/>
</dbReference>
<dbReference type="InterPro" id="IPR012334">
    <property type="entry name" value="Pectin_lyas_fold"/>
</dbReference>
<dbReference type="Pfam" id="PF00295">
    <property type="entry name" value="Glyco_hydro_28"/>
    <property type="match status" value="1"/>
</dbReference>
<feature type="signal peptide" evidence="9">
    <location>
        <begin position="1"/>
        <end position="25"/>
    </location>
</feature>
<dbReference type="EMBL" id="PKMF04000535">
    <property type="protein sequence ID" value="KAK7826823.1"/>
    <property type="molecule type" value="Genomic_DNA"/>
</dbReference>
<evidence type="ECO:0000256" key="7">
    <source>
        <dbReference type="ARBA" id="ARBA00023316"/>
    </source>
</evidence>
<evidence type="ECO:0000256" key="2">
    <source>
        <dbReference type="ARBA" id="ARBA00008834"/>
    </source>
</evidence>
<comment type="subcellular location">
    <subcellularLocation>
        <location evidence="1">Secreted</location>
        <location evidence="1">Cell wall</location>
    </subcellularLocation>
</comment>
<reference evidence="10 11" key="1">
    <citation type="journal article" date="2018" name="Sci. Data">
        <title>The draft genome sequence of cork oak.</title>
        <authorList>
            <person name="Ramos A.M."/>
            <person name="Usie A."/>
            <person name="Barbosa P."/>
            <person name="Barros P.M."/>
            <person name="Capote T."/>
            <person name="Chaves I."/>
            <person name="Simoes F."/>
            <person name="Abreu I."/>
            <person name="Carrasquinho I."/>
            <person name="Faro C."/>
            <person name="Guimaraes J.B."/>
            <person name="Mendonca D."/>
            <person name="Nobrega F."/>
            <person name="Rodrigues L."/>
            <person name="Saibo N.J.M."/>
            <person name="Varela M.C."/>
            <person name="Egas C."/>
            <person name="Matos J."/>
            <person name="Miguel C.M."/>
            <person name="Oliveira M.M."/>
            <person name="Ricardo C.P."/>
            <person name="Goncalves S."/>
        </authorList>
    </citation>
    <scope>NUCLEOTIDE SEQUENCE [LARGE SCALE GENOMIC DNA]</scope>
    <source>
        <strain evidence="11">cv. HL8</strain>
    </source>
</reference>
<evidence type="ECO:0000256" key="4">
    <source>
        <dbReference type="ARBA" id="ARBA00022525"/>
    </source>
</evidence>
<dbReference type="SUPFAM" id="SSF51126">
    <property type="entry name" value="Pectin lyase-like"/>
    <property type="match status" value="1"/>
</dbReference>
<dbReference type="GO" id="GO:0005975">
    <property type="term" value="P:carbohydrate metabolic process"/>
    <property type="evidence" value="ECO:0007669"/>
    <property type="project" value="InterPro"/>
</dbReference>
<keyword evidence="6 8" id="KW-0326">Glycosidase</keyword>
<keyword evidence="3" id="KW-0134">Cell wall</keyword>
<evidence type="ECO:0000256" key="9">
    <source>
        <dbReference type="SAM" id="SignalP"/>
    </source>
</evidence>
<dbReference type="AlphaFoldDB" id="A0AAW0JJZ1"/>
<dbReference type="GO" id="GO:0071555">
    <property type="term" value="P:cell wall organization"/>
    <property type="evidence" value="ECO:0007669"/>
    <property type="project" value="UniProtKB-KW"/>
</dbReference>
<dbReference type="InterPro" id="IPR011050">
    <property type="entry name" value="Pectin_lyase_fold/virulence"/>
</dbReference>
<keyword evidence="5 8" id="KW-0378">Hydrolase</keyword>
<comment type="similarity">
    <text evidence="2 8">Belongs to the glycosyl hydrolase 28 family.</text>
</comment>
<organism evidence="10 11">
    <name type="scientific">Quercus suber</name>
    <name type="common">Cork oak</name>
    <dbReference type="NCBI Taxonomy" id="58331"/>
    <lineage>
        <taxon>Eukaryota</taxon>
        <taxon>Viridiplantae</taxon>
        <taxon>Streptophyta</taxon>
        <taxon>Embryophyta</taxon>
        <taxon>Tracheophyta</taxon>
        <taxon>Spermatophyta</taxon>
        <taxon>Magnoliopsida</taxon>
        <taxon>eudicotyledons</taxon>
        <taxon>Gunneridae</taxon>
        <taxon>Pentapetalae</taxon>
        <taxon>rosids</taxon>
        <taxon>fabids</taxon>
        <taxon>Fagales</taxon>
        <taxon>Fagaceae</taxon>
        <taxon>Quercus</taxon>
    </lineage>
</organism>
<evidence type="ECO:0000256" key="8">
    <source>
        <dbReference type="RuleBase" id="RU361169"/>
    </source>
</evidence>